<gene>
    <name evidence="1" type="ORF">BTA35_0208880</name>
</gene>
<accession>A0A1T1HBD8</accession>
<comment type="caution">
    <text evidence="1">The sequence shown here is derived from an EMBL/GenBank/DDBJ whole genome shotgun (WGS) entry which is preliminary data.</text>
</comment>
<keyword evidence="2" id="KW-1185">Reference proteome</keyword>
<organism evidence="1 2">
    <name type="scientific">Oceanospirillum linum</name>
    <dbReference type="NCBI Taxonomy" id="966"/>
    <lineage>
        <taxon>Bacteria</taxon>
        <taxon>Pseudomonadati</taxon>
        <taxon>Pseudomonadota</taxon>
        <taxon>Gammaproteobacteria</taxon>
        <taxon>Oceanospirillales</taxon>
        <taxon>Oceanospirillaceae</taxon>
        <taxon>Oceanospirillum</taxon>
    </lineage>
</organism>
<dbReference type="STRING" id="966.BTA35_0208880"/>
<reference evidence="1" key="1">
    <citation type="submission" date="2017-02" db="EMBL/GenBank/DDBJ databases">
        <title>Draft Genome Sequence of the Salt Water Bacterium Oceanospirillum linum ATCC 11336.</title>
        <authorList>
            <person name="Trachtenberg A.M."/>
            <person name="Carney J.G."/>
            <person name="Linnane J.D."/>
            <person name="Rheaume B.A."/>
            <person name="Pitts N.L."/>
            <person name="Mykles D.L."/>
            <person name="Maclea K.S."/>
        </authorList>
    </citation>
    <scope>NUCLEOTIDE SEQUENCE [LARGE SCALE GENOMIC DNA]</scope>
    <source>
        <strain evidence="1">ATCC 11336</strain>
    </source>
</reference>
<protein>
    <submittedName>
        <fullName evidence="1">Uncharacterized protein</fullName>
    </submittedName>
</protein>
<dbReference type="EMBL" id="MTSD02000003">
    <property type="protein sequence ID" value="OOV87106.1"/>
    <property type="molecule type" value="Genomic_DNA"/>
</dbReference>
<name>A0A1T1HBD8_OCELI</name>
<proteinExistence type="predicted"/>
<dbReference type="AlphaFoldDB" id="A0A1T1HBD8"/>
<evidence type="ECO:0000313" key="2">
    <source>
        <dbReference type="Proteomes" id="UP000190064"/>
    </source>
</evidence>
<sequence>MTNPRRIQGFAHAQEQAQCFLDTLLAESQNPGTFPSLAEDIHQWSQSAPKVSLAHKLSFFNSPAFIKKLASEKKLKRYLRESLAYLYVRDLDLDLNQADVADSINDLADDLAKRLTDATADNISMDTLI</sequence>
<dbReference type="Proteomes" id="UP000190064">
    <property type="component" value="Unassembled WGS sequence"/>
</dbReference>
<evidence type="ECO:0000313" key="1">
    <source>
        <dbReference type="EMBL" id="OOV87106.1"/>
    </source>
</evidence>
<dbReference type="RefSeq" id="WP_078319459.1">
    <property type="nucleotide sequence ID" value="NZ_FXTS01000003.1"/>
</dbReference>